<comment type="caution">
    <text evidence="2">The sequence shown here is derived from an EMBL/GenBank/DDBJ whole genome shotgun (WGS) entry which is preliminary data.</text>
</comment>
<dbReference type="Proteomes" id="UP000663850">
    <property type="component" value="Unassembled WGS sequence"/>
</dbReference>
<accession>A0A8H3H8D4</accession>
<feature type="region of interest" description="Disordered" evidence="1">
    <location>
        <begin position="307"/>
        <end position="358"/>
    </location>
</feature>
<reference evidence="2" key="1">
    <citation type="submission" date="2021-01" db="EMBL/GenBank/DDBJ databases">
        <authorList>
            <person name="Kaushik A."/>
        </authorList>
    </citation>
    <scope>NUCLEOTIDE SEQUENCE</scope>
    <source>
        <strain evidence="2">Type strain: AG8-Rh-89/</strain>
    </source>
</reference>
<feature type="compositionally biased region" description="Low complexity" evidence="1">
    <location>
        <begin position="322"/>
        <end position="331"/>
    </location>
</feature>
<feature type="region of interest" description="Disordered" evidence="1">
    <location>
        <begin position="780"/>
        <end position="804"/>
    </location>
</feature>
<organism evidence="2 3">
    <name type="scientific">Rhizoctonia solani</name>
    <dbReference type="NCBI Taxonomy" id="456999"/>
    <lineage>
        <taxon>Eukaryota</taxon>
        <taxon>Fungi</taxon>
        <taxon>Dikarya</taxon>
        <taxon>Basidiomycota</taxon>
        <taxon>Agaricomycotina</taxon>
        <taxon>Agaricomycetes</taxon>
        <taxon>Cantharellales</taxon>
        <taxon>Ceratobasidiaceae</taxon>
        <taxon>Rhizoctonia</taxon>
    </lineage>
</organism>
<dbReference type="EMBL" id="CAJMWZ010004589">
    <property type="protein sequence ID" value="CAE6492721.1"/>
    <property type="molecule type" value="Genomic_DNA"/>
</dbReference>
<feature type="region of interest" description="Disordered" evidence="1">
    <location>
        <begin position="452"/>
        <end position="473"/>
    </location>
</feature>
<gene>
    <name evidence="2" type="ORF">RDB_LOCUS86611</name>
</gene>
<evidence type="ECO:0000313" key="3">
    <source>
        <dbReference type="Proteomes" id="UP000663850"/>
    </source>
</evidence>
<sequence length="1129" mass="125142">MPANYLEIPSEARALRMHIQTQTLAYAKRYITTDYVGYTEEGVAEILSTYLHPTSPHAPTDISLPVDPVHKLLASRAQELAPYNEEYKLSGEEQKDIRMVFGRVLGLKKGLEPSLGAMQAEEPNRLNSPLRPLSPILTSRARKQTPKVLQRPVKQVLGMLPTDMEEIFDKGRIHSVKEEEIVEEVLERDKYLDLEYTMTPEMIQEFRGFMARLPTKQKKYSPAGYEAFLRAESPPVERCFPRMSPPLFPRSETIGVGGKKRAVREETLSGLLDAVGAKLAPVDDAGFSLDGIAQESMKMLCGETVHILETPSPSPPQPPPLQWSSSDAAQPSSPPPQTPRRLHPSEMAFLTSSPPDAYGRTEKIAKLDEVLFPKDQMRGRKLPPKNQPKFSEFISGLHRPVPLRPTQHLAPPIATILVPASPSESAQSDSVIGQPDEEMDELADDFSAGVLSRMGSKNPSRRTSKNFSRKGSKLSRMASTISIHTESQASVPSDLDELADDDTLVSCVVERLTEGAGDPFEYILKERMEEKEMFMLDVPDLPAPNVHKRDGPPLPVNLAETSSQLGLCRAGGVQSLQLELEWRITIPGERLPTREEAAQADSPYEAETKVKAKENIKSLRARLSREPGAIGVLREEEPRVEVGGAWARENLKLILTKGDREMLYGGRVAEDADLEDTAPVDTYVPLRDEGVPLPTQTTFVPLSFGSEQQRESWDVEVGPVEYGDFEKQGYEGLQQQGYDELEQDGFDALEQNTGFEGFEDEDDLGLQEYTELEQQPNYEDDLEQEQNYQEPSYSPVDQVQEREHEREHVDDWFEILEQTQTDPRPNLNDHAQIEDSPARHSPTSTSDAAREIVRPDPTNLEIPLEWKDVQPSHSAKHKLASFMHARTGKPSTAVDVDVPCPTPTPAPAPEPERTGPYPIPQEVQPMLSLTFHEQAEGSVQQYRIIAGMQVIQRRALVQRLEHSNLQLVERGGEVVEGAFSWQDTGPPLHGASFAIDPCTAVVLVPLADLPCPDAVPALSRLLQSLLNRYDSVNLVLEAYSKSTSELDPFTPPARKALASVRRALALINGSLGRTGVKVGIARSVGECASLVRGAVDGAAREWVGAWEVWGAREWVGDDELPVGPSFISS</sequence>
<evidence type="ECO:0000256" key="1">
    <source>
        <dbReference type="SAM" id="MobiDB-lite"/>
    </source>
</evidence>
<proteinExistence type="predicted"/>
<dbReference type="AlphaFoldDB" id="A0A8H3H8D4"/>
<protein>
    <submittedName>
        <fullName evidence="2">Uncharacterized protein</fullName>
    </submittedName>
</protein>
<feature type="compositionally biased region" description="Basic residues" evidence="1">
    <location>
        <begin position="459"/>
        <end position="473"/>
    </location>
</feature>
<feature type="compositionally biased region" description="Pro residues" evidence="1">
    <location>
        <begin position="312"/>
        <end position="321"/>
    </location>
</feature>
<name>A0A8H3H8D4_9AGAM</name>
<feature type="compositionally biased region" description="Polar residues" evidence="1">
    <location>
        <begin position="785"/>
        <end position="797"/>
    </location>
</feature>
<evidence type="ECO:0000313" key="2">
    <source>
        <dbReference type="EMBL" id="CAE6492721.1"/>
    </source>
</evidence>
<feature type="region of interest" description="Disordered" evidence="1">
    <location>
        <begin position="819"/>
        <end position="849"/>
    </location>
</feature>